<proteinExistence type="predicted"/>
<evidence type="ECO:0000313" key="2">
    <source>
        <dbReference type="Proteomes" id="UP001324380"/>
    </source>
</evidence>
<sequence>MKRLALVFTLAFVFIAHTAFGTNLRGQLVRNINGVYYPLGGVRVDLMVWNGQSWIDASYAITGNDGFYFFINCAPNTIFCISVFGHYYPPQQPLTIQNLAPQYYQDIPVIST</sequence>
<dbReference type="RefSeq" id="WP_321565776.1">
    <property type="nucleotide sequence ID" value="NZ_CP139558.1"/>
</dbReference>
<accession>A0ABZ0TUS0</accession>
<dbReference type="EMBL" id="CP139558">
    <property type="protein sequence ID" value="WPU96684.1"/>
    <property type="molecule type" value="Genomic_DNA"/>
</dbReference>
<name>A0ABZ0TUS0_9SPHI</name>
<evidence type="ECO:0008006" key="3">
    <source>
        <dbReference type="Google" id="ProtNLM"/>
    </source>
</evidence>
<reference evidence="1 2" key="1">
    <citation type="submission" date="2023-11" db="EMBL/GenBank/DDBJ databases">
        <title>Analysis of the Genomes of Mucilaginibacter gossypii cycad 4 and M. sabulilitoris SNA2: microbes with the potential for plant growth promotion.</title>
        <authorList>
            <person name="Hirsch A.M."/>
            <person name="Humm E."/>
            <person name="Rubbi M."/>
            <person name="Del Vecchio G."/>
            <person name="Ha S.M."/>
            <person name="Pellegrini M."/>
            <person name="Gunsalus R.P."/>
        </authorList>
    </citation>
    <scope>NUCLEOTIDE SEQUENCE [LARGE SCALE GENOMIC DNA]</scope>
    <source>
        <strain evidence="1 2">SNA2</strain>
    </source>
</reference>
<gene>
    <name evidence="1" type="ORF">SNE25_14260</name>
</gene>
<dbReference type="Proteomes" id="UP001324380">
    <property type="component" value="Chromosome"/>
</dbReference>
<protein>
    <recommendedName>
        <fullName evidence="3">Carboxypeptidase regulatory-like domain-containing protein</fullName>
    </recommendedName>
</protein>
<evidence type="ECO:0000313" key="1">
    <source>
        <dbReference type="EMBL" id="WPU96684.1"/>
    </source>
</evidence>
<organism evidence="1 2">
    <name type="scientific">Mucilaginibacter sabulilitoris</name>
    <dbReference type="NCBI Taxonomy" id="1173583"/>
    <lineage>
        <taxon>Bacteria</taxon>
        <taxon>Pseudomonadati</taxon>
        <taxon>Bacteroidota</taxon>
        <taxon>Sphingobacteriia</taxon>
        <taxon>Sphingobacteriales</taxon>
        <taxon>Sphingobacteriaceae</taxon>
        <taxon>Mucilaginibacter</taxon>
    </lineage>
</organism>
<keyword evidence="2" id="KW-1185">Reference proteome</keyword>